<accession>A0ABV0S6G9</accession>
<evidence type="ECO:0000313" key="2">
    <source>
        <dbReference type="EMBL" id="MEQ2215122.1"/>
    </source>
</evidence>
<keyword evidence="3" id="KW-1185">Reference proteome</keyword>
<evidence type="ECO:0000256" key="1">
    <source>
        <dbReference type="SAM" id="MobiDB-lite"/>
    </source>
</evidence>
<reference evidence="2 3" key="1">
    <citation type="submission" date="2021-06" db="EMBL/GenBank/DDBJ databases">
        <authorList>
            <person name="Palmer J.M."/>
        </authorList>
    </citation>
    <scope>NUCLEOTIDE SEQUENCE [LARGE SCALE GENOMIC DNA]</scope>
    <source>
        <strain evidence="2 3">XC_2019</strain>
        <tissue evidence="2">Muscle</tissue>
    </source>
</reference>
<sequence length="203" mass="22153">MWGGPGGLEGKGGSGGSSSSMGMWDEAVKNQAGLRGSANNNLGLKNSRSSPSLTYDSMRGMNPNTLQSMFQANHMGKAGLYDNQGGKMKKKPPMMLHSDPSILDIQFKTALLLYDKISPCPNEYKSCQNRAIMSGFWFYVVLTMATNLIDSHRIEACSEELSPRMLPLGFPNLTAAFRAVKYLQEESCMVSCPCFVLPLFCLG</sequence>
<feature type="region of interest" description="Disordered" evidence="1">
    <location>
        <begin position="1"/>
        <end position="23"/>
    </location>
</feature>
<feature type="compositionally biased region" description="Gly residues" evidence="1">
    <location>
        <begin position="1"/>
        <end position="16"/>
    </location>
</feature>
<organism evidence="2 3">
    <name type="scientific">Xenoophorus captivus</name>
    <dbReference type="NCBI Taxonomy" id="1517983"/>
    <lineage>
        <taxon>Eukaryota</taxon>
        <taxon>Metazoa</taxon>
        <taxon>Chordata</taxon>
        <taxon>Craniata</taxon>
        <taxon>Vertebrata</taxon>
        <taxon>Euteleostomi</taxon>
        <taxon>Actinopterygii</taxon>
        <taxon>Neopterygii</taxon>
        <taxon>Teleostei</taxon>
        <taxon>Neoteleostei</taxon>
        <taxon>Acanthomorphata</taxon>
        <taxon>Ovalentaria</taxon>
        <taxon>Atherinomorphae</taxon>
        <taxon>Cyprinodontiformes</taxon>
        <taxon>Goodeidae</taxon>
        <taxon>Xenoophorus</taxon>
    </lineage>
</organism>
<name>A0ABV0S6G9_9TELE</name>
<proteinExistence type="predicted"/>
<dbReference type="EMBL" id="JAHRIN010067957">
    <property type="protein sequence ID" value="MEQ2215122.1"/>
    <property type="molecule type" value="Genomic_DNA"/>
</dbReference>
<comment type="caution">
    <text evidence="2">The sequence shown here is derived from an EMBL/GenBank/DDBJ whole genome shotgun (WGS) entry which is preliminary data.</text>
</comment>
<feature type="compositionally biased region" description="Polar residues" evidence="1">
    <location>
        <begin position="37"/>
        <end position="55"/>
    </location>
</feature>
<feature type="region of interest" description="Disordered" evidence="1">
    <location>
        <begin position="35"/>
        <end position="58"/>
    </location>
</feature>
<evidence type="ECO:0000313" key="3">
    <source>
        <dbReference type="Proteomes" id="UP001434883"/>
    </source>
</evidence>
<gene>
    <name evidence="2" type="ORF">XENOCAPTIV_027841</name>
</gene>
<protein>
    <submittedName>
        <fullName evidence="2">Uncharacterized protein</fullName>
    </submittedName>
</protein>
<dbReference type="Proteomes" id="UP001434883">
    <property type="component" value="Unassembled WGS sequence"/>
</dbReference>